<comment type="caution">
    <text evidence="1">The sequence shown here is derived from an EMBL/GenBank/DDBJ whole genome shotgun (WGS) entry which is preliminary data.</text>
</comment>
<name>A0A8S0XHJ0_9GAMM</name>
<dbReference type="AlphaFoldDB" id="A0A8S0XHJ0"/>
<dbReference type="Proteomes" id="UP000494216">
    <property type="component" value="Unassembled WGS sequence"/>
</dbReference>
<proteinExistence type="predicted"/>
<evidence type="ECO:0000313" key="1">
    <source>
        <dbReference type="EMBL" id="CAA9889761.1"/>
    </source>
</evidence>
<evidence type="ECO:0000313" key="2">
    <source>
        <dbReference type="Proteomes" id="UP000494216"/>
    </source>
</evidence>
<gene>
    <name evidence="1" type="ORF">METHB2_130026</name>
</gene>
<accession>A0A8S0XHJ0</accession>
<reference evidence="1 2" key="1">
    <citation type="submission" date="2020-02" db="EMBL/GenBank/DDBJ databases">
        <authorList>
            <person name="Hogendoorn C."/>
        </authorList>
    </citation>
    <scope>NUCLEOTIDE SEQUENCE [LARGE SCALE GENOMIC DNA]</scope>
    <source>
        <strain evidence="1">METHB21</strain>
    </source>
</reference>
<sequence length="75" mass="7919">MSIITFDTHTLIQKLIAVGVMEGQARVIVGGIVEAQESLIKGAILQEGLAPVRLDLAALKWEVGILLAVNISLAV</sequence>
<dbReference type="EMBL" id="CADCXN010000035">
    <property type="protein sequence ID" value="CAA9889761.1"/>
    <property type="molecule type" value="Genomic_DNA"/>
</dbReference>
<keyword evidence="2" id="KW-1185">Reference proteome</keyword>
<protein>
    <submittedName>
        <fullName evidence="1">Uncharacterized protein</fullName>
    </submittedName>
</protein>
<dbReference type="RefSeq" id="WP_174624744.1">
    <property type="nucleotide sequence ID" value="NZ_CADCXN010000035.1"/>
</dbReference>
<organism evidence="1 2">
    <name type="scientific">Candidatus Methylobacter favarea</name>
    <dbReference type="NCBI Taxonomy" id="2707345"/>
    <lineage>
        <taxon>Bacteria</taxon>
        <taxon>Pseudomonadati</taxon>
        <taxon>Pseudomonadota</taxon>
        <taxon>Gammaproteobacteria</taxon>
        <taxon>Methylococcales</taxon>
        <taxon>Methylococcaceae</taxon>
        <taxon>Methylobacter</taxon>
    </lineage>
</organism>